<dbReference type="InterPro" id="IPR003593">
    <property type="entry name" value="AAA+_ATPase"/>
</dbReference>
<evidence type="ECO:0000256" key="6">
    <source>
        <dbReference type="ARBA" id="ARBA00023136"/>
    </source>
</evidence>
<reference evidence="10 11" key="2">
    <citation type="submission" date="2020-07" db="EMBL/GenBank/DDBJ databases">
        <title>Genome assembly of wild tea tree DASZ reveals pedigree and selection history of tea varieties.</title>
        <authorList>
            <person name="Zhang W."/>
        </authorList>
    </citation>
    <scope>NUCLEOTIDE SEQUENCE [LARGE SCALE GENOMIC DNA]</scope>
    <source>
        <strain evidence="11">cv. G240</strain>
        <tissue evidence="10">Leaf</tissue>
    </source>
</reference>
<reference evidence="11" key="1">
    <citation type="journal article" date="2020" name="Nat. Commun.">
        <title>Genome assembly of wild tea tree DASZ reveals pedigree and selection history of tea varieties.</title>
        <authorList>
            <person name="Zhang W."/>
            <person name="Zhang Y."/>
            <person name="Qiu H."/>
            <person name="Guo Y."/>
            <person name="Wan H."/>
            <person name="Zhang X."/>
            <person name="Scossa F."/>
            <person name="Alseekh S."/>
            <person name="Zhang Q."/>
            <person name="Wang P."/>
            <person name="Xu L."/>
            <person name="Schmidt M.H."/>
            <person name="Jia X."/>
            <person name="Li D."/>
            <person name="Zhu A."/>
            <person name="Guo F."/>
            <person name="Chen W."/>
            <person name="Ni D."/>
            <person name="Usadel B."/>
            <person name="Fernie A.R."/>
            <person name="Wen W."/>
        </authorList>
    </citation>
    <scope>NUCLEOTIDE SEQUENCE [LARGE SCALE GENOMIC DNA]</scope>
    <source>
        <strain evidence="11">cv. G240</strain>
    </source>
</reference>
<evidence type="ECO:0000259" key="8">
    <source>
        <dbReference type="PROSITE" id="PS50929"/>
    </source>
</evidence>
<dbReference type="GO" id="GO:0016887">
    <property type="term" value="F:ATP hydrolysis activity"/>
    <property type="evidence" value="ECO:0007669"/>
    <property type="project" value="InterPro"/>
</dbReference>
<evidence type="ECO:0000256" key="4">
    <source>
        <dbReference type="ARBA" id="ARBA00022840"/>
    </source>
</evidence>
<organism evidence="10 11">
    <name type="scientific">Camellia sinensis</name>
    <name type="common">Tea plant</name>
    <name type="synonym">Thea sinensis</name>
    <dbReference type="NCBI Taxonomy" id="4442"/>
    <lineage>
        <taxon>Eukaryota</taxon>
        <taxon>Viridiplantae</taxon>
        <taxon>Streptophyta</taxon>
        <taxon>Embryophyta</taxon>
        <taxon>Tracheophyta</taxon>
        <taxon>Spermatophyta</taxon>
        <taxon>Magnoliopsida</taxon>
        <taxon>eudicotyledons</taxon>
        <taxon>Gunneridae</taxon>
        <taxon>Pentapetalae</taxon>
        <taxon>asterids</taxon>
        <taxon>Ericales</taxon>
        <taxon>Theaceae</taxon>
        <taxon>Camellia</taxon>
    </lineage>
</organism>
<dbReference type="InterPro" id="IPR027417">
    <property type="entry name" value="P-loop_NTPase"/>
</dbReference>
<dbReference type="EMBL" id="JACBKZ010000001">
    <property type="protein sequence ID" value="KAF5961646.1"/>
    <property type="molecule type" value="Genomic_DNA"/>
</dbReference>
<dbReference type="InterPro" id="IPR003439">
    <property type="entry name" value="ABC_transporter-like_ATP-bd"/>
</dbReference>
<accession>A0A7J7IAT2</accession>
<keyword evidence="5" id="KW-1133">Transmembrane helix</keyword>
<dbReference type="Pfam" id="PF00665">
    <property type="entry name" value="rve"/>
    <property type="match status" value="1"/>
</dbReference>
<evidence type="ECO:0000256" key="2">
    <source>
        <dbReference type="ARBA" id="ARBA00022692"/>
    </source>
</evidence>
<dbReference type="InterPro" id="IPR017871">
    <property type="entry name" value="ABC_transporter-like_CS"/>
</dbReference>
<dbReference type="PANTHER" id="PTHR43394:SF19">
    <property type="entry name" value="ABC TRANSPORTER B FAMILY"/>
    <property type="match status" value="1"/>
</dbReference>
<dbReference type="PROSITE" id="PS50994">
    <property type="entry name" value="INTEGRASE"/>
    <property type="match status" value="1"/>
</dbReference>
<evidence type="ECO:0000259" key="9">
    <source>
        <dbReference type="PROSITE" id="PS50994"/>
    </source>
</evidence>
<dbReference type="Gene3D" id="3.40.50.300">
    <property type="entry name" value="P-loop containing nucleotide triphosphate hydrolases"/>
    <property type="match status" value="1"/>
</dbReference>
<dbReference type="PROSITE" id="PS50893">
    <property type="entry name" value="ABC_TRANSPORTER_2"/>
    <property type="match status" value="1"/>
</dbReference>
<dbReference type="SMART" id="SM00382">
    <property type="entry name" value="AAA"/>
    <property type="match status" value="1"/>
</dbReference>
<dbReference type="Proteomes" id="UP000593564">
    <property type="component" value="Unassembled WGS sequence"/>
</dbReference>
<dbReference type="InterPro" id="IPR011527">
    <property type="entry name" value="ABC1_TM_dom"/>
</dbReference>
<keyword evidence="4" id="KW-0067">ATP-binding</keyword>
<keyword evidence="6" id="KW-0472">Membrane</keyword>
<proteinExistence type="predicted"/>
<evidence type="ECO:0000259" key="7">
    <source>
        <dbReference type="PROSITE" id="PS50893"/>
    </source>
</evidence>
<feature type="domain" description="ABC transmembrane type-1" evidence="8">
    <location>
        <begin position="376"/>
        <end position="479"/>
    </location>
</feature>
<dbReference type="GO" id="GO:0003676">
    <property type="term" value="F:nucleic acid binding"/>
    <property type="evidence" value="ECO:0007669"/>
    <property type="project" value="InterPro"/>
</dbReference>
<evidence type="ECO:0000313" key="10">
    <source>
        <dbReference type="EMBL" id="KAF5961646.1"/>
    </source>
</evidence>
<dbReference type="PROSITE" id="PS00211">
    <property type="entry name" value="ABC_TRANSPORTER_1"/>
    <property type="match status" value="1"/>
</dbReference>
<keyword evidence="11" id="KW-1185">Reference proteome</keyword>
<dbReference type="InterPro" id="IPR054722">
    <property type="entry name" value="PolX-like_BBD"/>
</dbReference>
<keyword evidence="3" id="KW-0547">Nucleotide-binding</keyword>
<dbReference type="GO" id="GO:0015421">
    <property type="term" value="F:ABC-type oligopeptide transporter activity"/>
    <property type="evidence" value="ECO:0007669"/>
    <property type="project" value="TreeGrafter"/>
</dbReference>
<dbReference type="InterPro" id="IPR036397">
    <property type="entry name" value="RNaseH_sf"/>
</dbReference>
<gene>
    <name evidence="10" type="ORF">HYC85_002855</name>
</gene>
<dbReference type="InterPro" id="IPR039421">
    <property type="entry name" value="Type_1_exporter"/>
</dbReference>
<dbReference type="Pfam" id="PF13976">
    <property type="entry name" value="gag_pre-integrs"/>
    <property type="match status" value="1"/>
</dbReference>
<dbReference type="SUPFAM" id="SSF52540">
    <property type="entry name" value="P-loop containing nucleoside triphosphate hydrolases"/>
    <property type="match status" value="1"/>
</dbReference>
<dbReference type="GO" id="GO:0015074">
    <property type="term" value="P:DNA integration"/>
    <property type="evidence" value="ECO:0007669"/>
    <property type="project" value="InterPro"/>
</dbReference>
<keyword evidence="2" id="KW-0812">Transmembrane</keyword>
<dbReference type="InterPro" id="IPR001584">
    <property type="entry name" value="Integrase_cat-core"/>
</dbReference>
<dbReference type="Pfam" id="PF00005">
    <property type="entry name" value="ABC_tran"/>
    <property type="match status" value="1"/>
</dbReference>
<dbReference type="InterPro" id="IPR012337">
    <property type="entry name" value="RNaseH-like_sf"/>
</dbReference>
<dbReference type="SUPFAM" id="SSF90123">
    <property type="entry name" value="ABC transporter transmembrane region"/>
    <property type="match status" value="1"/>
</dbReference>
<name>A0A7J7IAT2_CAMSI</name>
<evidence type="ECO:0000256" key="3">
    <source>
        <dbReference type="ARBA" id="ARBA00022741"/>
    </source>
</evidence>
<dbReference type="Gene3D" id="1.20.1560.10">
    <property type="entry name" value="ABC transporter type 1, transmembrane domain"/>
    <property type="match status" value="1"/>
</dbReference>
<evidence type="ECO:0000313" key="11">
    <source>
        <dbReference type="Proteomes" id="UP000593564"/>
    </source>
</evidence>
<dbReference type="PROSITE" id="PS50929">
    <property type="entry name" value="ABC_TM1F"/>
    <property type="match status" value="1"/>
</dbReference>
<sequence>MGNDQACRTKGIGTIRLKMHDGTIIILEDVRYVPDLTKNLMSVRVLDSKSCKVTVEGGFLKVVRGAFVAMKGTRKGNLYFLNGFTITGRVAVSTSSEDDASDTSRLWHMCLGHVGEKALQGLEKQGLLKDAKAGKLEFCEHNVLGKQTKIKFGTAIHRTKGILDYIHTDIWSSSKNASLGGKHYFVSFIDDFSRRVWVYTMRHKDEVLDIFLTLKKMIETQTGRKIKKLRFDNGGEYTLDPFFKVYRNEGIVRHFTVSGTPQQNGVAERMNCTLVAKFQCMLSNSGLSKAFWGEALNYARHLVNRLPAATLDDKTPMEVWSGAPTTDYDQLPSVVSAQRGETAVFYRNSQLLILLCFVSGICSFTALCSKFHDRAAQETFSLIRTVRVYGTEEEGLGRYNQWLDKLVYIGIRESIAYGSWYLSFNTLYRSTQVFAVLLGGILILTGHVSAEQLVKYVLYCEWLIYAAWRLEDNLSSLLQAIGATEKVFQLMVLMPRTKLQRLVGKIEFVNVSFYYPSRSMITRAAPVRNLLNLLSPIRFTSIAFNVGLSGSGKSALVNLLLCLYEPTRGEILVDSFPLRKLDIRWLRDRIGFVGQEPHLFHMDVKSNISYGCSRDIKQQDVEWAAKQADAHEFISSLPNGYETIVDDGLLSGGQKQRIAIGRAIVRDPAILILDEATSALDAENEYCIARLLHAFRNDCRVKRTVIVIAHSFSDLTKSPFCASVLVFDLDKNLQIKSNQSLAGKNQW</sequence>
<evidence type="ECO:0008006" key="12">
    <source>
        <dbReference type="Google" id="ProtNLM"/>
    </source>
</evidence>
<dbReference type="InterPro" id="IPR036640">
    <property type="entry name" value="ABC1_TM_sf"/>
</dbReference>
<comment type="subcellular location">
    <subcellularLocation>
        <location evidence="1">Membrane</location>
        <topology evidence="1">Multi-pass membrane protein</topology>
    </subcellularLocation>
</comment>
<dbReference type="GO" id="GO:0016020">
    <property type="term" value="C:membrane"/>
    <property type="evidence" value="ECO:0007669"/>
    <property type="project" value="UniProtKB-SubCell"/>
</dbReference>
<dbReference type="Pfam" id="PF22936">
    <property type="entry name" value="Pol_BBD"/>
    <property type="match status" value="1"/>
</dbReference>
<dbReference type="Gene3D" id="3.30.420.10">
    <property type="entry name" value="Ribonuclease H-like superfamily/Ribonuclease H"/>
    <property type="match status" value="1"/>
</dbReference>
<evidence type="ECO:0000256" key="1">
    <source>
        <dbReference type="ARBA" id="ARBA00004141"/>
    </source>
</evidence>
<comment type="caution">
    <text evidence="10">The sequence shown here is derived from an EMBL/GenBank/DDBJ whole genome shotgun (WGS) entry which is preliminary data.</text>
</comment>
<dbReference type="PANTHER" id="PTHR43394">
    <property type="entry name" value="ATP-DEPENDENT PERMEASE MDL1, MITOCHONDRIAL"/>
    <property type="match status" value="1"/>
</dbReference>
<protein>
    <recommendedName>
        <fullName evidence="12">ABC transporter domain-containing protein</fullName>
    </recommendedName>
</protein>
<feature type="domain" description="Integrase catalytic" evidence="9">
    <location>
        <begin position="152"/>
        <end position="324"/>
    </location>
</feature>
<dbReference type="InterPro" id="IPR025724">
    <property type="entry name" value="GAG-pre-integrase_dom"/>
</dbReference>
<dbReference type="AlphaFoldDB" id="A0A7J7IAT2"/>
<dbReference type="GO" id="GO:0005524">
    <property type="term" value="F:ATP binding"/>
    <property type="evidence" value="ECO:0007669"/>
    <property type="project" value="UniProtKB-KW"/>
</dbReference>
<feature type="domain" description="ABC transporter" evidence="7">
    <location>
        <begin position="506"/>
        <end position="746"/>
    </location>
</feature>
<dbReference type="SUPFAM" id="SSF53098">
    <property type="entry name" value="Ribonuclease H-like"/>
    <property type="match status" value="1"/>
</dbReference>
<evidence type="ECO:0000256" key="5">
    <source>
        <dbReference type="ARBA" id="ARBA00022989"/>
    </source>
</evidence>